<gene>
    <name evidence="2" type="ORF">K8V00_01930</name>
</gene>
<protein>
    <submittedName>
        <fullName evidence="2">Helix-turn-helix domain-containing protein</fullName>
    </submittedName>
</protein>
<name>A0A921F7F3_9LACO</name>
<evidence type="ECO:0000313" key="3">
    <source>
        <dbReference type="Proteomes" id="UP000707535"/>
    </source>
</evidence>
<reference evidence="2" key="1">
    <citation type="journal article" date="2021" name="PeerJ">
        <title>Extensive microbial diversity within the chicken gut microbiome revealed by metagenomics and culture.</title>
        <authorList>
            <person name="Gilroy R."/>
            <person name="Ravi A."/>
            <person name="Getino M."/>
            <person name="Pursley I."/>
            <person name="Horton D.L."/>
            <person name="Alikhan N.F."/>
            <person name="Baker D."/>
            <person name="Gharbi K."/>
            <person name="Hall N."/>
            <person name="Watson M."/>
            <person name="Adriaenssens E.M."/>
            <person name="Foster-Nyarko E."/>
            <person name="Jarju S."/>
            <person name="Secka A."/>
            <person name="Antonio M."/>
            <person name="Oren A."/>
            <person name="Chaudhuri R.R."/>
            <person name="La Ragione R."/>
            <person name="Hildebrand F."/>
            <person name="Pallen M.J."/>
        </authorList>
    </citation>
    <scope>NUCLEOTIDE SEQUENCE</scope>
    <source>
        <strain evidence="2">CHK174-6876</strain>
    </source>
</reference>
<evidence type="ECO:0000259" key="1">
    <source>
        <dbReference type="PROSITE" id="PS50943"/>
    </source>
</evidence>
<feature type="domain" description="HTH cro/C1-type" evidence="1">
    <location>
        <begin position="25"/>
        <end position="47"/>
    </location>
</feature>
<dbReference type="SUPFAM" id="SSF47413">
    <property type="entry name" value="lambda repressor-like DNA-binding domains"/>
    <property type="match status" value="1"/>
</dbReference>
<dbReference type="GO" id="GO:0003677">
    <property type="term" value="F:DNA binding"/>
    <property type="evidence" value="ECO:0007669"/>
    <property type="project" value="InterPro"/>
</dbReference>
<dbReference type="PROSITE" id="PS50943">
    <property type="entry name" value="HTH_CROC1"/>
    <property type="match status" value="1"/>
</dbReference>
<dbReference type="Pfam" id="PF01381">
    <property type="entry name" value="HTH_3"/>
    <property type="match status" value="1"/>
</dbReference>
<dbReference type="AlphaFoldDB" id="A0A921F7F3"/>
<reference evidence="2" key="2">
    <citation type="submission" date="2021-09" db="EMBL/GenBank/DDBJ databases">
        <authorList>
            <person name="Gilroy R."/>
        </authorList>
    </citation>
    <scope>NUCLEOTIDE SEQUENCE</scope>
    <source>
        <strain evidence="2">CHK174-6876</strain>
    </source>
</reference>
<dbReference type="EMBL" id="DYXG01000018">
    <property type="protein sequence ID" value="HJE96356.1"/>
    <property type="molecule type" value="Genomic_DNA"/>
</dbReference>
<comment type="caution">
    <text evidence="2">The sequence shown here is derived from an EMBL/GenBank/DDBJ whole genome shotgun (WGS) entry which is preliminary data.</text>
</comment>
<organism evidence="2 3">
    <name type="scientific">Ligilactobacillus acidipiscis</name>
    <dbReference type="NCBI Taxonomy" id="89059"/>
    <lineage>
        <taxon>Bacteria</taxon>
        <taxon>Bacillati</taxon>
        <taxon>Bacillota</taxon>
        <taxon>Bacilli</taxon>
        <taxon>Lactobacillales</taxon>
        <taxon>Lactobacillaceae</taxon>
        <taxon>Ligilactobacillus</taxon>
    </lineage>
</organism>
<evidence type="ECO:0000313" key="2">
    <source>
        <dbReference type="EMBL" id="HJE96356.1"/>
    </source>
</evidence>
<dbReference type="InterPro" id="IPR010982">
    <property type="entry name" value="Lambda_DNA-bd_dom_sf"/>
</dbReference>
<accession>A0A921F7F3</accession>
<dbReference type="InterPro" id="IPR001387">
    <property type="entry name" value="Cro/C1-type_HTH"/>
</dbReference>
<proteinExistence type="predicted"/>
<sequence length="61" mass="7060">MSEKTNLEIEVFAALRKRDHNYKWLANQMGISQAYLSDILKGQRNPTGRIDQIKDLLEIGK</sequence>
<dbReference type="CDD" id="cd00093">
    <property type="entry name" value="HTH_XRE"/>
    <property type="match status" value="1"/>
</dbReference>
<dbReference type="Proteomes" id="UP000707535">
    <property type="component" value="Unassembled WGS sequence"/>
</dbReference>